<dbReference type="EMBL" id="GEBQ01014774">
    <property type="protein sequence ID" value="JAT25203.1"/>
    <property type="molecule type" value="Transcribed_RNA"/>
</dbReference>
<dbReference type="AlphaFoldDB" id="A0A1B6LNC4"/>
<reference evidence="1" key="1">
    <citation type="submission" date="2015-11" db="EMBL/GenBank/DDBJ databases">
        <title>De novo transcriptome assembly of four potential Pierce s Disease insect vectors from Arizona vineyards.</title>
        <authorList>
            <person name="Tassone E.E."/>
        </authorList>
    </citation>
    <scope>NUCLEOTIDE SEQUENCE</scope>
</reference>
<organism evidence="1">
    <name type="scientific">Graphocephala atropunctata</name>
    <dbReference type="NCBI Taxonomy" id="36148"/>
    <lineage>
        <taxon>Eukaryota</taxon>
        <taxon>Metazoa</taxon>
        <taxon>Ecdysozoa</taxon>
        <taxon>Arthropoda</taxon>
        <taxon>Hexapoda</taxon>
        <taxon>Insecta</taxon>
        <taxon>Pterygota</taxon>
        <taxon>Neoptera</taxon>
        <taxon>Paraneoptera</taxon>
        <taxon>Hemiptera</taxon>
        <taxon>Auchenorrhyncha</taxon>
        <taxon>Membracoidea</taxon>
        <taxon>Cicadellidae</taxon>
        <taxon>Cicadellinae</taxon>
        <taxon>Cicadellini</taxon>
        <taxon>Graphocephala</taxon>
    </lineage>
</organism>
<accession>A0A1B6LNC4</accession>
<feature type="non-terminal residue" evidence="1">
    <location>
        <position position="103"/>
    </location>
</feature>
<gene>
    <name evidence="1" type="ORF">g.52748</name>
</gene>
<name>A0A1B6LNC4_9HEMI</name>
<feature type="non-terminal residue" evidence="1">
    <location>
        <position position="1"/>
    </location>
</feature>
<sequence length="103" mass="11715">RNWVLLLKDYYVSSTSPVDRGYYYRLYLETKKTYNKGVNSAKKCSNTEKIINAANPCQAAWNLINSCRASPRQNVKCAESPDSFNQYLLNTVANIVSNLQVVN</sequence>
<proteinExistence type="predicted"/>
<protein>
    <submittedName>
        <fullName evidence="1">Uncharacterized protein</fullName>
    </submittedName>
</protein>
<evidence type="ECO:0000313" key="1">
    <source>
        <dbReference type="EMBL" id="JAT25203.1"/>
    </source>
</evidence>